<evidence type="ECO:0000313" key="2">
    <source>
        <dbReference type="EMBL" id="CAE1322970.1"/>
    </source>
</evidence>
<name>A0A812EHZ7_ACAPH</name>
<dbReference type="EMBL" id="CAHIKZ030005350">
    <property type="protein sequence ID" value="CAE1322970.1"/>
    <property type="molecule type" value="Genomic_DNA"/>
</dbReference>
<reference evidence="2" key="1">
    <citation type="submission" date="2021-01" db="EMBL/GenBank/DDBJ databases">
        <authorList>
            <person name="Li R."/>
            <person name="Bekaert M."/>
        </authorList>
    </citation>
    <scope>NUCLEOTIDE SEQUENCE</scope>
    <source>
        <strain evidence="2">Farmed</strain>
    </source>
</reference>
<dbReference type="InterPro" id="IPR032698">
    <property type="entry name" value="SirB1_N"/>
</dbReference>
<sequence length="547" mass="65490">MREICYTEEIWRCKYRQSWPAFYSQLNSRTPASWKRQFQVHYSCIRNVEHFLSHLTETCYKYEEVPEKMFVNLTNFIEEDPYHEQCIIDYLEKLLQNPDEEQTLTKQYYCGKLLLHLRHRVLRKAWYEYMARPVYAQKLEIGTILVHDWHTYKKSTDIENVSQKLDNLALEVIKELCKYCPDHPVIKHGICDITETHLWNSRETHDILAAINIVLYKKHVFYAEEYTSMDLLDINKVMSTKRCLRWILTVIYQTVARRLGVLLQPVPPFMQLLRWQEHPQEEESYKQYTYLNTNENGRFLSETQRYHIHYEDPNFPPKTWFHNIASKLLRMGRTGESSLMVRNYLKLTILLDPDDLDMLAVWAECNLRAQINLDQVMLSAQKLSQSNIHRYQCLGEKLNRCILEELSKNVDDKPIKPKRRADYLEVEFSVGLIMKHKRYDYMCVVTGWDRKCMASLEWIQRMGVDRLERKDHQPFYNVLVNDGSNRYAAQESLEMPTHGEVINHMDIGRYFQKYCDIYYLPNKQSQEEYPDDLAVTLRIIQTTYGCL</sequence>
<dbReference type="OrthoDB" id="28868at2759"/>
<dbReference type="AlphaFoldDB" id="A0A812EHZ7"/>
<dbReference type="PANTHER" id="PTHR31350:SF21">
    <property type="entry name" value="F-BOX ONLY PROTEIN 21"/>
    <property type="match status" value="1"/>
</dbReference>
<protein>
    <submittedName>
        <fullName evidence="2">FBXO21</fullName>
    </submittedName>
</protein>
<dbReference type="GO" id="GO:0003677">
    <property type="term" value="F:DNA binding"/>
    <property type="evidence" value="ECO:0007669"/>
    <property type="project" value="InterPro"/>
</dbReference>
<dbReference type="Gene3D" id="2.30.30.390">
    <property type="entry name" value="Hemimethylated DNA-binding domain"/>
    <property type="match status" value="1"/>
</dbReference>
<evidence type="ECO:0000313" key="3">
    <source>
        <dbReference type="Proteomes" id="UP000597762"/>
    </source>
</evidence>
<proteinExistence type="predicted"/>
<gene>
    <name evidence="2" type="ORF">SPHA_72869</name>
</gene>
<dbReference type="Pfam" id="PF13369">
    <property type="entry name" value="Transglut_core2"/>
    <property type="match status" value="1"/>
</dbReference>
<feature type="domain" description="Hemimethylated DNA-binding" evidence="1">
    <location>
        <begin position="425"/>
        <end position="522"/>
    </location>
</feature>
<dbReference type="Proteomes" id="UP000597762">
    <property type="component" value="Unassembled WGS sequence"/>
</dbReference>
<dbReference type="NCBIfam" id="TIGR02097">
    <property type="entry name" value="yccV"/>
    <property type="match status" value="1"/>
</dbReference>
<comment type="caution">
    <text evidence="2">The sequence shown here is derived from an EMBL/GenBank/DDBJ whole genome shotgun (WGS) entry which is preliminary data.</text>
</comment>
<dbReference type="InterPro" id="IPR036623">
    <property type="entry name" value="Hemimethylated_DNA-bd_sf"/>
</dbReference>
<dbReference type="Pfam" id="PF08755">
    <property type="entry name" value="YccV-like"/>
    <property type="match status" value="1"/>
</dbReference>
<keyword evidence="3" id="KW-1185">Reference proteome</keyword>
<evidence type="ECO:0000259" key="1">
    <source>
        <dbReference type="SMART" id="SM00992"/>
    </source>
</evidence>
<dbReference type="PANTHER" id="PTHR31350">
    <property type="entry name" value="SI:DKEY-261L7.2"/>
    <property type="match status" value="1"/>
</dbReference>
<accession>A0A812EHZ7</accession>
<dbReference type="SUPFAM" id="SSF141255">
    <property type="entry name" value="YccV-like"/>
    <property type="match status" value="1"/>
</dbReference>
<dbReference type="InterPro" id="IPR011722">
    <property type="entry name" value="Hemimethylated_DNA-bd_dom"/>
</dbReference>
<organism evidence="2 3">
    <name type="scientific">Acanthosepion pharaonis</name>
    <name type="common">Pharaoh cuttlefish</name>
    <name type="synonym">Sepia pharaonis</name>
    <dbReference type="NCBI Taxonomy" id="158019"/>
    <lineage>
        <taxon>Eukaryota</taxon>
        <taxon>Metazoa</taxon>
        <taxon>Spiralia</taxon>
        <taxon>Lophotrochozoa</taxon>
        <taxon>Mollusca</taxon>
        <taxon>Cephalopoda</taxon>
        <taxon>Coleoidea</taxon>
        <taxon>Decapodiformes</taxon>
        <taxon>Sepiida</taxon>
        <taxon>Sepiina</taxon>
        <taxon>Sepiidae</taxon>
        <taxon>Acanthosepion</taxon>
    </lineage>
</organism>
<dbReference type="SMART" id="SM00992">
    <property type="entry name" value="YccV-like"/>
    <property type="match status" value="1"/>
</dbReference>